<evidence type="ECO:0000256" key="3">
    <source>
        <dbReference type="ARBA" id="ARBA00005037"/>
    </source>
</evidence>
<dbReference type="OrthoDB" id="303614at2759"/>
<dbReference type="HAMAP" id="MF_01629">
    <property type="entry name" value="PdxH"/>
    <property type="match status" value="1"/>
</dbReference>
<evidence type="ECO:0000259" key="9">
    <source>
        <dbReference type="Pfam" id="PF01243"/>
    </source>
</evidence>
<evidence type="ECO:0000256" key="7">
    <source>
        <dbReference type="ARBA" id="ARBA00023002"/>
    </source>
</evidence>
<keyword evidence="7" id="KW-0560">Oxidoreductase</keyword>
<evidence type="ECO:0000256" key="1">
    <source>
        <dbReference type="ARBA" id="ARBA00001917"/>
    </source>
</evidence>
<dbReference type="PANTHER" id="PTHR10851">
    <property type="entry name" value="PYRIDOXINE-5-PHOSPHATE OXIDASE"/>
    <property type="match status" value="1"/>
</dbReference>
<proteinExistence type="inferred from homology"/>
<dbReference type="Pfam" id="PF10590">
    <property type="entry name" value="PNP_phzG_C"/>
    <property type="match status" value="1"/>
</dbReference>
<sequence length="293" mass="33632">MLILKVRAYFPIRPRCTLRLSLHRSYLHPVRSFTVTPISDYHKMDAVTITNDPSLPTSAAQDAGKIDHQKSSNKIQVASHNQYTTPRLLSSEVDPNPMIQFQKWLSSALHPQEGQPEVHEPEAMTICTSSPTGVPSARVVLLKQADDTGFVFYTNYNSRKSRELASNPYASIAIYWRELSRSVRVVGKAEKVSREESMEYFDLRPRGSQIGAWASRQSEVLEDEHVLEDRVKAIEKKFEGRKVECPEFWGGWRIVPFEVEFWSGQPSRLHDRLRYTRAEGDSQSLWKIDRLSP</sequence>
<dbReference type="InterPro" id="IPR019576">
    <property type="entry name" value="Pyridoxamine_oxidase_dimer_C"/>
</dbReference>
<evidence type="ECO:0000256" key="5">
    <source>
        <dbReference type="ARBA" id="ARBA00022630"/>
    </source>
</evidence>
<comment type="cofactor">
    <cofactor evidence="1">
        <name>FMN</name>
        <dbReference type="ChEBI" id="CHEBI:58210"/>
    </cofactor>
</comment>
<evidence type="ECO:0000313" key="11">
    <source>
        <dbReference type="EMBL" id="KAG7579954.1"/>
    </source>
</evidence>
<dbReference type="Gene3D" id="2.30.110.10">
    <property type="entry name" value="Electron Transport, Fmn-binding Protein, Chain A"/>
    <property type="match status" value="1"/>
</dbReference>
<evidence type="ECO:0000256" key="6">
    <source>
        <dbReference type="ARBA" id="ARBA00022643"/>
    </source>
</evidence>
<dbReference type="NCBIfam" id="TIGR00558">
    <property type="entry name" value="pdxH"/>
    <property type="match status" value="1"/>
</dbReference>
<dbReference type="GO" id="GO:0004733">
    <property type="term" value="F:pyridoxamine phosphate oxidase activity"/>
    <property type="evidence" value="ECO:0007669"/>
    <property type="project" value="UniProtKB-EC"/>
</dbReference>
<dbReference type="SUPFAM" id="SSF50475">
    <property type="entry name" value="FMN-binding split barrel"/>
    <property type="match status" value="1"/>
</dbReference>
<dbReference type="EMBL" id="JABELV010000002">
    <property type="protein sequence ID" value="KAG7579954.1"/>
    <property type="molecule type" value="Genomic_DNA"/>
</dbReference>
<dbReference type="PANTHER" id="PTHR10851:SF0">
    <property type="entry name" value="PYRIDOXINE-5'-PHOSPHATE OXIDASE"/>
    <property type="match status" value="1"/>
</dbReference>
<evidence type="ECO:0000256" key="2">
    <source>
        <dbReference type="ARBA" id="ARBA00004738"/>
    </source>
</evidence>
<keyword evidence="6" id="KW-0288">FMN</keyword>
<feature type="region of interest" description="Disordered" evidence="8">
    <location>
        <begin position="52"/>
        <end position="77"/>
    </location>
</feature>
<comment type="pathway">
    <text evidence="2">Cofactor metabolism; pyridoxal 5'-phosphate salvage; pyridoxal 5'-phosphate from pyridoxamine 5'-phosphate: step 1/1.</text>
</comment>
<feature type="domain" description="Pyridoxine 5'-phosphate oxidase dimerisation C-terminal" evidence="10">
    <location>
        <begin position="249"/>
        <end position="293"/>
    </location>
</feature>
<dbReference type="GO" id="GO:0010181">
    <property type="term" value="F:FMN binding"/>
    <property type="evidence" value="ECO:0007669"/>
    <property type="project" value="InterPro"/>
</dbReference>
<dbReference type="GO" id="GO:0008615">
    <property type="term" value="P:pyridoxine biosynthetic process"/>
    <property type="evidence" value="ECO:0007669"/>
    <property type="project" value="InterPro"/>
</dbReference>
<dbReference type="NCBIfam" id="NF004231">
    <property type="entry name" value="PRK05679.1"/>
    <property type="match status" value="1"/>
</dbReference>
<dbReference type="UniPathway" id="UPA01068">
    <property type="reaction ID" value="UER00304"/>
</dbReference>
<dbReference type="Proteomes" id="UP000812966">
    <property type="component" value="Unassembled WGS sequence"/>
</dbReference>
<comment type="pathway">
    <text evidence="3">Cofactor metabolism; pyridoxal 5'-phosphate salvage; pyridoxal 5'-phosphate from pyridoxine 5'-phosphate: step 1/1.</text>
</comment>
<dbReference type="Pfam" id="PF01243">
    <property type="entry name" value="PNPOx_N"/>
    <property type="match status" value="1"/>
</dbReference>
<reference evidence="11" key="1">
    <citation type="submission" date="2020-04" db="EMBL/GenBank/DDBJ databases">
        <title>Analysis of mating type loci in Filobasidium floriforme.</title>
        <authorList>
            <person name="Nowrousian M."/>
        </authorList>
    </citation>
    <scope>NUCLEOTIDE SEQUENCE</scope>
    <source>
        <strain evidence="11">CBS 6242</strain>
    </source>
</reference>
<organism evidence="11 12">
    <name type="scientific">Filobasidium floriforme</name>
    <dbReference type="NCBI Taxonomy" id="5210"/>
    <lineage>
        <taxon>Eukaryota</taxon>
        <taxon>Fungi</taxon>
        <taxon>Dikarya</taxon>
        <taxon>Basidiomycota</taxon>
        <taxon>Agaricomycotina</taxon>
        <taxon>Tremellomycetes</taxon>
        <taxon>Filobasidiales</taxon>
        <taxon>Filobasidiaceae</taxon>
        <taxon>Filobasidium</taxon>
    </lineage>
</organism>
<keyword evidence="12" id="KW-1185">Reference proteome</keyword>
<dbReference type="InterPro" id="IPR011576">
    <property type="entry name" value="Pyridox_Oxase_N"/>
</dbReference>
<dbReference type="InterPro" id="IPR000659">
    <property type="entry name" value="Pyridox_Oxase"/>
</dbReference>
<name>A0A8K0NTL4_9TREE</name>
<evidence type="ECO:0000259" key="10">
    <source>
        <dbReference type="Pfam" id="PF10590"/>
    </source>
</evidence>
<accession>A0A8K0NTL4</accession>
<dbReference type="AlphaFoldDB" id="A0A8K0NTL4"/>
<keyword evidence="5" id="KW-0285">Flavoprotein</keyword>
<evidence type="ECO:0000313" key="12">
    <source>
        <dbReference type="Proteomes" id="UP000812966"/>
    </source>
</evidence>
<comment type="caution">
    <text evidence="11">The sequence shown here is derived from an EMBL/GenBank/DDBJ whole genome shotgun (WGS) entry which is preliminary data.</text>
</comment>
<evidence type="ECO:0000256" key="8">
    <source>
        <dbReference type="SAM" id="MobiDB-lite"/>
    </source>
</evidence>
<dbReference type="InterPro" id="IPR012349">
    <property type="entry name" value="Split_barrel_FMN-bd"/>
</dbReference>
<dbReference type="EC" id="1.4.3.5" evidence="4"/>
<evidence type="ECO:0000256" key="4">
    <source>
        <dbReference type="ARBA" id="ARBA00012801"/>
    </source>
</evidence>
<gene>
    <name evidence="11" type="ORF">FFLO_00162</name>
</gene>
<protein>
    <recommendedName>
        <fullName evidence="4">pyridoxal 5'-phosphate synthase</fullName>
        <ecNumber evidence="4">1.4.3.5</ecNumber>
    </recommendedName>
</protein>
<feature type="domain" description="Pyridoxamine 5'-phosphate oxidase N-terminal" evidence="9">
    <location>
        <begin position="115"/>
        <end position="236"/>
    </location>
</feature>